<dbReference type="Proteomes" id="UP000243376">
    <property type="component" value="Unassembled WGS sequence"/>
</dbReference>
<gene>
    <name evidence="2" type="ORF">C0184_07320</name>
</gene>
<comment type="caution">
    <text evidence="2">The sequence shown here is derived from an EMBL/GenBank/DDBJ whole genome shotgun (WGS) entry which is preliminary data.</text>
</comment>
<dbReference type="InterPro" id="IPR036278">
    <property type="entry name" value="Sialidase_sf"/>
</dbReference>
<keyword evidence="1" id="KW-0732">Signal</keyword>
<organism evidence="2 3">
    <name type="scientific">Chloroflexus aggregans</name>
    <dbReference type="NCBI Taxonomy" id="152260"/>
    <lineage>
        <taxon>Bacteria</taxon>
        <taxon>Bacillati</taxon>
        <taxon>Chloroflexota</taxon>
        <taxon>Chloroflexia</taxon>
        <taxon>Chloroflexales</taxon>
        <taxon>Chloroflexineae</taxon>
        <taxon>Chloroflexaceae</taxon>
        <taxon>Chloroflexus</taxon>
    </lineage>
</organism>
<protein>
    <recommendedName>
        <fullName evidence="4">Exo-alpha-sialidase</fullName>
    </recommendedName>
</protein>
<feature type="non-terminal residue" evidence="2">
    <location>
        <position position="451"/>
    </location>
</feature>
<name>A0A2J6X5W2_9CHLR</name>
<evidence type="ECO:0008006" key="4">
    <source>
        <dbReference type="Google" id="ProtNLM"/>
    </source>
</evidence>
<accession>A0A2J6X5W2</accession>
<dbReference type="CDD" id="cd15482">
    <property type="entry name" value="Sialidase_non-viral"/>
    <property type="match status" value="1"/>
</dbReference>
<dbReference type="AlphaFoldDB" id="A0A2J6X5W2"/>
<dbReference type="Gene3D" id="2.120.10.10">
    <property type="match status" value="1"/>
</dbReference>
<evidence type="ECO:0000313" key="2">
    <source>
        <dbReference type="EMBL" id="PMP82088.1"/>
    </source>
</evidence>
<evidence type="ECO:0000256" key="1">
    <source>
        <dbReference type="SAM" id="SignalP"/>
    </source>
</evidence>
<proteinExistence type="predicted"/>
<dbReference type="EMBL" id="PNIQ01000481">
    <property type="protein sequence ID" value="PMP82088.1"/>
    <property type="molecule type" value="Genomic_DNA"/>
</dbReference>
<feature type="chain" id="PRO_5014327214" description="Exo-alpha-sialidase" evidence="1">
    <location>
        <begin position="25"/>
        <end position="451"/>
    </location>
</feature>
<reference evidence="2 3" key="1">
    <citation type="submission" date="2018-01" db="EMBL/GenBank/DDBJ databases">
        <title>Metagenomic assembled genomes from two thermal pools in the Uzon Caldera, Kamchatka, Russia.</title>
        <authorList>
            <person name="Wilkins L."/>
            <person name="Ettinger C."/>
        </authorList>
    </citation>
    <scope>NUCLEOTIDE SEQUENCE [LARGE SCALE GENOMIC DNA]</scope>
    <source>
        <strain evidence="2">ZAV-02</strain>
    </source>
</reference>
<dbReference type="SUPFAM" id="SSF50939">
    <property type="entry name" value="Sialidases"/>
    <property type="match status" value="1"/>
</dbReference>
<sequence length="451" mass="48452">MSPIIRTTVVLMMLFAVGITTAPAAIPLAAQSGPQLMVETVLPNSFNTKLPQAAIAGDQVYLFGIPESSVASEGKARVWGKNERDSSFSLPATLGTTTRTKINSEYVNGAIATAPNGEVYALWIDQEAKIVRVRKRDTAGNWGPVFEVTRTPTVVFPVRPALAVVNGGPQNGRLIAVWRDDSAPNANNEGIYYTYSDTGGATWAPVTRAFGQKSYKAVVQLATGTNGEVVLTFTRDAPRPMHISVALWMGSGFSAPVDVNVGDGEQYVDSSVAIANGRIYVGYRHVDNGIFYAEKPLANLFDNQPWPRSRLLGEKGDGQVSVSADPYGNLHFSWIRGSAGRSQNRLGYAVRLANGTFLGPIESATSGSLFNAWGVSSANSGFYMHVAHEMFDGGFPYLRYALFGLPFGSPPLIENGAPIVGGVGRNTVNITFPNLSTTNLPDQVRWRWGAP</sequence>
<evidence type="ECO:0000313" key="3">
    <source>
        <dbReference type="Proteomes" id="UP000243376"/>
    </source>
</evidence>
<feature type="signal peptide" evidence="1">
    <location>
        <begin position="1"/>
        <end position="24"/>
    </location>
</feature>